<evidence type="ECO:0000313" key="2">
    <source>
        <dbReference type="EMBL" id="AKG33503.1"/>
    </source>
</evidence>
<evidence type="ECO:0000313" key="3">
    <source>
        <dbReference type="Proteomes" id="UP000034189"/>
    </source>
</evidence>
<evidence type="ECO:0000256" key="1">
    <source>
        <dbReference type="SAM" id="MobiDB-lite"/>
    </source>
</evidence>
<dbReference type="EMBL" id="CP011114">
    <property type="protein sequence ID" value="AKG33503.1"/>
    <property type="molecule type" value="Genomic_DNA"/>
</dbReference>
<feature type="region of interest" description="Disordered" evidence="1">
    <location>
        <begin position="215"/>
        <end position="237"/>
    </location>
</feature>
<dbReference type="RefSeq" id="WP_025694430.1">
    <property type="nucleotide sequence ID" value="NZ_ASQQ01000127.1"/>
</dbReference>
<accession>A0A0F7F6Q0</accession>
<reference evidence="2 3" key="1">
    <citation type="submission" date="2015-03" db="EMBL/GenBank/DDBJ databases">
        <authorList>
            <person name="Abdul Halim M."/>
        </authorList>
    </citation>
    <scope>NUCLEOTIDE SEQUENCE [LARGE SCALE GENOMIC DNA]</scope>
    <source>
        <strain evidence="2 3">ATCC 35681</strain>
    </source>
</reference>
<gene>
    <name evidence="2" type="ORF">VK70_01945</name>
</gene>
<reference evidence="2 3" key="2">
    <citation type="journal article" date="2016" name="Genome Announc.">
        <title>Genome Sequence of a Gram-Positive Diazotroph, Paenibacillus durus Type Strain ATCC 35681.</title>
        <authorList>
            <person name="Halim M.A."/>
            <person name="Rahman A.Y."/>
            <person name="Sim K.S."/>
            <person name="Yam H.C."/>
            <person name="Rahim A.A."/>
            <person name="Ghazali A.H."/>
            <person name="Najimudin N."/>
        </authorList>
    </citation>
    <scope>NUCLEOTIDE SEQUENCE [LARGE SCALE GENOMIC DNA]</scope>
    <source>
        <strain evidence="2 3">ATCC 35681</strain>
    </source>
</reference>
<dbReference type="OrthoDB" id="2632905at2"/>
<dbReference type="Proteomes" id="UP000034189">
    <property type="component" value="Chromosome"/>
</dbReference>
<dbReference type="AlphaFoldDB" id="A0A0F7F6Q0"/>
<dbReference type="SMR" id="A0A0F7F6Q0"/>
<name>A0A0F7F6Q0_PAEDU</name>
<dbReference type="PATRIC" id="fig|1333534.5.peg.408"/>
<organism evidence="2 3">
    <name type="scientific">Paenibacillus durus ATCC 35681</name>
    <dbReference type="NCBI Taxonomy" id="1333534"/>
    <lineage>
        <taxon>Bacteria</taxon>
        <taxon>Bacillati</taxon>
        <taxon>Bacillota</taxon>
        <taxon>Bacilli</taxon>
        <taxon>Bacillales</taxon>
        <taxon>Paenibacillaceae</taxon>
        <taxon>Paenibacillus</taxon>
    </lineage>
</organism>
<sequence length="237" mass="26934">MQARIQPAYTWSHDYIFSGKSQKAVLLIEWRGAAQPGISRKKSQKLAARDIELHIWLEPHVSLTEVHGCRPAELGDQGLLLSLGAIRSGQSKYIALEFSLNSLAAGRHEMLWLQWRYRQRPGERGRELPVQKLSLEYSRHTGYIDAASSFYVEKRVELLKVEKTIAEALLLYSEGQQTLAREELRRHADNLLLMAVRSGDPDLLREAESLYIQCERKSDPIEQEQTPACERPGAAEG</sequence>
<dbReference type="HOGENOM" id="CLU_1218794_0_0_9"/>
<protein>
    <submittedName>
        <fullName evidence="2">Uncharacterized protein</fullName>
    </submittedName>
</protein>
<proteinExistence type="predicted"/>